<sequence length="181" mass="19539">MLIARSAPECRLYIDLHACSCGEAAVDVRHRLRTGTDGSLDAVYEGQCPRCGLPRRFEFTLDPATPPPPPAFGGPTPSRIICPGQFALVADRQARSAPLRPTADPRQRARGRAAIARALAAQEEVAKFIPPGGFAVPGDAFTSADGLALYRREPDRFTADRLAAVTETYREVLTSYDDALT</sequence>
<dbReference type="AlphaFoldDB" id="A0A8J3QT65"/>
<comment type="caution">
    <text evidence="1">The sequence shown here is derived from an EMBL/GenBank/DDBJ whole genome shotgun (WGS) entry which is preliminary data.</text>
</comment>
<dbReference type="Proteomes" id="UP000642748">
    <property type="component" value="Unassembled WGS sequence"/>
</dbReference>
<dbReference type="RefSeq" id="WP_203920107.1">
    <property type="nucleotide sequence ID" value="NZ_BONZ01000043.1"/>
</dbReference>
<proteinExistence type="predicted"/>
<accession>A0A8J3QT65</accession>
<evidence type="ECO:0000313" key="1">
    <source>
        <dbReference type="EMBL" id="GIH16549.1"/>
    </source>
</evidence>
<name>A0A8J3QT65_9ACTN</name>
<gene>
    <name evidence="1" type="ORF">Raf01_47210</name>
</gene>
<keyword evidence="2" id="KW-1185">Reference proteome</keyword>
<evidence type="ECO:0000313" key="2">
    <source>
        <dbReference type="Proteomes" id="UP000642748"/>
    </source>
</evidence>
<reference evidence="1" key="1">
    <citation type="submission" date="2021-01" db="EMBL/GenBank/DDBJ databases">
        <title>Whole genome shotgun sequence of Rugosimonospora africana NBRC 104875.</title>
        <authorList>
            <person name="Komaki H."/>
            <person name="Tamura T."/>
        </authorList>
    </citation>
    <scope>NUCLEOTIDE SEQUENCE</scope>
    <source>
        <strain evidence="1">NBRC 104875</strain>
    </source>
</reference>
<dbReference type="EMBL" id="BONZ01000043">
    <property type="protein sequence ID" value="GIH16549.1"/>
    <property type="molecule type" value="Genomic_DNA"/>
</dbReference>
<organism evidence="1 2">
    <name type="scientific">Rugosimonospora africana</name>
    <dbReference type="NCBI Taxonomy" id="556532"/>
    <lineage>
        <taxon>Bacteria</taxon>
        <taxon>Bacillati</taxon>
        <taxon>Actinomycetota</taxon>
        <taxon>Actinomycetes</taxon>
        <taxon>Micromonosporales</taxon>
        <taxon>Micromonosporaceae</taxon>
        <taxon>Rugosimonospora</taxon>
    </lineage>
</organism>
<protein>
    <submittedName>
        <fullName evidence="1">Uncharacterized protein</fullName>
    </submittedName>
</protein>